<gene>
    <name evidence="2" type="ORF">GCM10018772_22520</name>
</gene>
<evidence type="ECO:0000313" key="3">
    <source>
        <dbReference type="Proteomes" id="UP000630718"/>
    </source>
</evidence>
<protein>
    <submittedName>
        <fullName evidence="2">Uncharacterized protein</fullName>
    </submittedName>
</protein>
<name>A0A919DZV4_9ACTN</name>
<dbReference type="RefSeq" id="WP_190204034.1">
    <property type="nucleotide sequence ID" value="NZ_BNBI01000004.1"/>
</dbReference>
<dbReference type="AlphaFoldDB" id="A0A919DZV4"/>
<evidence type="ECO:0000313" key="2">
    <source>
        <dbReference type="EMBL" id="GHE97715.1"/>
    </source>
</evidence>
<reference evidence="2" key="2">
    <citation type="submission" date="2020-09" db="EMBL/GenBank/DDBJ databases">
        <authorList>
            <person name="Sun Q."/>
            <person name="Ohkuma M."/>
        </authorList>
    </citation>
    <scope>NUCLEOTIDE SEQUENCE</scope>
    <source>
        <strain evidence="2">JCM 4477</strain>
    </source>
</reference>
<accession>A0A919DZV4</accession>
<sequence>MTNPPVLVGAVPLLHVQSMSISQGYRIERILGSRWSQATQPTVKTIAIEAILIGPDRLLVKKALEAMALTSRALAAAAGPLLAVAGIPVVSGLTISLDMQITDLRITQSTTKREALDVSLSLQHVPRSNLSALAGEAADMALAAGTAASRAAPPPSPAPRSPGPPL</sequence>
<keyword evidence="3" id="KW-1185">Reference proteome</keyword>
<organism evidence="2 3">
    <name type="scientific">Streptomyces fumanus</name>
    <dbReference type="NCBI Taxonomy" id="67302"/>
    <lineage>
        <taxon>Bacteria</taxon>
        <taxon>Bacillati</taxon>
        <taxon>Actinomycetota</taxon>
        <taxon>Actinomycetes</taxon>
        <taxon>Kitasatosporales</taxon>
        <taxon>Streptomycetaceae</taxon>
        <taxon>Streptomyces</taxon>
    </lineage>
</organism>
<feature type="compositionally biased region" description="Pro residues" evidence="1">
    <location>
        <begin position="152"/>
        <end position="166"/>
    </location>
</feature>
<feature type="region of interest" description="Disordered" evidence="1">
    <location>
        <begin position="144"/>
        <end position="166"/>
    </location>
</feature>
<evidence type="ECO:0000256" key="1">
    <source>
        <dbReference type="SAM" id="MobiDB-lite"/>
    </source>
</evidence>
<comment type="caution">
    <text evidence="2">The sequence shown here is derived from an EMBL/GenBank/DDBJ whole genome shotgun (WGS) entry which is preliminary data.</text>
</comment>
<dbReference type="EMBL" id="BNBI01000004">
    <property type="protein sequence ID" value="GHE97715.1"/>
    <property type="molecule type" value="Genomic_DNA"/>
</dbReference>
<dbReference type="Proteomes" id="UP000630718">
    <property type="component" value="Unassembled WGS sequence"/>
</dbReference>
<proteinExistence type="predicted"/>
<reference evidence="2" key="1">
    <citation type="journal article" date="2014" name="Int. J. Syst. Evol. Microbiol.">
        <title>Complete genome sequence of Corynebacterium casei LMG S-19264T (=DSM 44701T), isolated from a smear-ripened cheese.</title>
        <authorList>
            <consortium name="US DOE Joint Genome Institute (JGI-PGF)"/>
            <person name="Walter F."/>
            <person name="Albersmeier A."/>
            <person name="Kalinowski J."/>
            <person name="Ruckert C."/>
        </authorList>
    </citation>
    <scope>NUCLEOTIDE SEQUENCE</scope>
    <source>
        <strain evidence="2">JCM 4477</strain>
    </source>
</reference>